<gene>
    <name evidence="2" type="ORF">QYE76_009762</name>
</gene>
<dbReference type="PANTHER" id="PTHR23155:SF1107">
    <property type="entry name" value="OS08G0373000 PROTEIN"/>
    <property type="match status" value="1"/>
</dbReference>
<dbReference type="InterPro" id="IPR042197">
    <property type="entry name" value="Apaf_helical"/>
</dbReference>
<keyword evidence="3" id="KW-1185">Reference proteome</keyword>
<dbReference type="PANTHER" id="PTHR23155">
    <property type="entry name" value="DISEASE RESISTANCE PROTEIN RP"/>
    <property type="match status" value="1"/>
</dbReference>
<evidence type="ECO:0000259" key="1">
    <source>
        <dbReference type="Pfam" id="PF00931"/>
    </source>
</evidence>
<evidence type="ECO:0000313" key="3">
    <source>
        <dbReference type="Proteomes" id="UP001231189"/>
    </source>
</evidence>
<dbReference type="InterPro" id="IPR027417">
    <property type="entry name" value="P-loop_NTPase"/>
</dbReference>
<dbReference type="Gene3D" id="1.10.8.430">
    <property type="entry name" value="Helical domain of apoptotic protease-activating factors"/>
    <property type="match status" value="1"/>
</dbReference>
<name>A0AAD8X2E7_LOLMU</name>
<dbReference type="Gene3D" id="3.40.50.300">
    <property type="entry name" value="P-loop containing nucleotide triphosphate hydrolases"/>
    <property type="match status" value="1"/>
</dbReference>
<protein>
    <recommendedName>
        <fullName evidence="1">NB-ARC domain-containing protein</fullName>
    </recommendedName>
</protein>
<dbReference type="GO" id="GO:0043531">
    <property type="term" value="F:ADP binding"/>
    <property type="evidence" value="ECO:0007669"/>
    <property type="project" value="InterPro"/>
</dbReference>
<dbReference type="Proteomes" id="UP001231189">
    <property type="component" value="Unassembled WGS sequence"/>
</dbReference>
<dbReference type="InterPro" id="IPR044974">
    <property type="entry name" value="Disease_R_plants"/>
</dbReference>
<sequence length="157" mass="17571">MYLLCPEFFIVVDDIWSVAAWEIIKYAFPMMSGGSRIITTSRVKDVAHSCCSSFTGCVYNIKPLDMVHSRQLFHRRLLKSEEELPSNLKDVSDEILKKCDGLPLAIIAISGLLANRENAVIYKKGLIGLLKDSFIKKTGIHCTRSERSVSTSLSTEV</sequence>
<feature type="domain" description="NB-ARC" evidence="1">
    <location>
        <begin position="3"/>
        <end position="52"/>
    </location>
</feature>
<proteinExistence type="predicted"/>
<reference evidence="2" key="1">
    <citation type="submission" date="2023-07" db="EMBL/GenBank/DDBJ databases">
        <title>A chromosome-level genome assembly of Lolium multiflorum.</title>
        <authorList>
            <person name="Chen Y."/>
            <person name="Copetti D."/>
            <person name="Kolliker R."/>
            <person name="Studer B."/>
        </authorList>
    </citation>
    <scope>NUCLEOTIDE SEQUENCE</scope>
    <source>
        <strain evidence="2">02402/16</strain>
        <tissue evidence="2">Leaf</tissue>
    </source>
</reference>
<accession>A0AAD8X2E7</accession>
<dbReference type="AlphaFoldDB" id="A0AAD8X2E7"/>
<dbReference type="SUPFAM" id="SSF52540">
    <property type="entry name" value="P-loop containing nucleoside triphosphate hydrolases"/>
    <property type="match status" value="1"/>
</dbReference>
<evidence type="ECO:0000313" key="2">
    <source>
        <dbReference type="EMBL" id="KAK1693065.1"/>
    </source>
</evidence>
<comment type="caution">
    <text evidence="2">The sequence shown here is derived from an EMBL/GenBank/DDBJ whole genome shotgun (WGS) entry which is preliminary data.</text>
</comment>
<dbReference type="GO" id="GO:0098542">
    <property type="term" value="P:defense response to other organism"/>
    <property type="evidence" value="ECO:0007669"/>
    <property type="project" value="TreeGrafter"/>
</dbReference>
<dbReference type="InterPro" id="IPR002182">
    <property type="entry name" value="NB-ARC"/>
</dbReference>
<dbReference type="EMBL" id="JAUUTY010000001">
    <property type="protein sequence ID" value="KAK1693065.1"/>
    <property type="molecule type" value="Genomic_DNA"/>
</dbReference>
<organism evidence="2 3">
    <name type="scientific">Lolium multiflorum</name>
    <name type="common">Italian ryegrass</name>
    <name type="synonym">Lolium perenne subsp. multiflorum</name>
    <dbReference type="NCBI Taxonomy" id="4521"/>
    <lineage>
        <taxon>Eukaryota</taxon>
        <taxon>Viridiplantae</taxon>
        <taxon>Streptophyta</taxon>
        <taxon>Embryophyta</taxon>
        <taxon>Tracheophyta</taxon>
        <taxon>Spermatophyta</taxon>
        <taxon>Magnoliopsida</taxon>
        <taxon>Liliopsida</taxon>
        <taxon>Poales</taxon>
        <taxon>Poaceae</taxon>
        <taxon>BOP clade</taxon>
        <taxon>Pooideae</taxon>
        <taxon>Poodae</taxon>
        <taxon>Poeae</taxon>
        <taxon>Poeae Chloroplast Group 2 (Poeae type)</taxon>
        <taxon>Loliodinae</taxon>
        <taxon>Loliinae</taxon>
        <taxon>Lolium</taxon>
    </lineage>
</organism>
<dbReference type="Pfam" id="PF00931">
    <property type="entry name" value="NB-ARC"/>
    <property type="match status" value="1"/>
</dbReference>